<proteinExistence type="predicted"/>
<reference evidence="1 2" key="1">
    <citation type="journal article" date="2017" name="Infect. Genet. Evol.">
        <title>Comparative genome analysis of fish pathogen Flavobacterium columnare reveals extensive sequence diversity within the species.</title>
        <authorList>
            <person name="Kayansamruaj P."/>
            <person name="Dong H.T."/>
            <person name="Hirono I."/>
            <person name="Kondo H."/>
            <person name="Senapin S."/>
            <person name="Rodkhum C."/>
        </authorList>
    </citation>
    <scope>NUCLEOTIDE SEQUENCE [LARGE SCALE GENOMIC DNA]</scope>
    <source>
        <strain evidence="1 2">1214</strain>
    </source>
</reference>
<dbReference type="Proteomes" id="UP000198034">
    <property type="component" value="Unassembled WGS sequence"/>
</dbReference>
<comment type="caution">
    <text evidence="1">The sequence shown here is derived from an EMBL/GenBank/DDBJ whole genome shotgun (WGS) entry which is preliminary data.</text>
</comment>
<organism evidence="1 2">
    <name type="scientific">Flavobacterium columnare</name>
    <dbReference type="NCBI Taxonomy" id="996"/>
    <lineage>
        <taxon>Bacteria</taxon>
        <taxon>Pseudomonadati</taxon>
        <taxon>Bacteroidota</taxon>
        <taxon>Flavobacteriia</taxon>
        <taxon>Flavobacteriales</taxon>
        <taxon>Flavobacteriaceae</taxon>
        <taxon>Flavobacterium</taxon>
    </lineage>
</organism>
<protein>
    <submittedName>
        <fullName evidence="1">Uncharacterized protein</fullName>
    </submittedName>
</protein>
<evidence type="ECO:0000313" key="2">
    <source>
        <dbReference type="Proteomes" id="UP000198034"/>
    </source>
</evidence>
<dbReference type="AlphaFoldDB" id="A0A246GAM6"/>
<evidence type="ECO:0000313" key="1">
    <source>
        <dbReference type="EMBL" id="OWP75319.1"/>
    </source>
</evidence>
<dbReference type="OrthoDB" id="1343429at2"/>
<sequence>MKKLLLLILLPYAIYSQNDSISISKPNLSLIGLNKLNIVYKGIPNPISIQVKESKPYKIKGEALFQSPDGNYTLQPKNGKETKVFVEINTSDSTKVIEEHILRVKDLPLAALLVNQKGCINSDCVLEIPTKELLNAEITFKLIDFLLDYNITVTGFRLHLTNTIGEFLDSFEIKGNKIPADVYQAILNKDKATLIQIHKITFLSDLNLAILKTPMIKIKKV</sequence>
<accession>A0A246GAM6</accession>
<gene>
    <name evidence="1" type="ORF">BWK62_12320</name>
</gene>
<dbReference type="EMBL" id="MTCY01000043">
    <property type="protein sequence ID" value="OWP75319.1"/>
    <property type="molecule type" value="Genomic_DNA"/>
</dbReference>
<name>A0A246GAM6_9FLAO</name>